<dbReference type="RefSeq" id="WP_006973655.1">
    <property type="nucleotide sequence ID" value="NZ_ABCS01000050.1"/>
</dbReference>
<proteinExistence type="predicted"/>
<comment type="caution">
    <text evidence="2">The sequence shown here is derived from an EMBL/GenBank/DDBJ whole genome shotgun (WGS) entry which is preliminary data.</text>
</comment>
<dbReference type="InterPro" id="IPR028974">
    <property type="entry name" value="TSP_type-3_rpt"/>
</dbReference>
<reference evidence="2 3" key="1">
    <citation type="submission" date="2007-06" db="EMBL/GenBank/DDBJ databases">
        <authorList>
            <person name="Shimkets L."/>
            <person name="Ferriera S."/>
            <person name="Johnson J."/>
            <person name="Kravitz S."/>
            <person name="Beeson K."/>
            <person name="Sutton G."/>
            <person name="Rogers Y.-H."/>
            <person name="Friedman R."/>
            <person name="Frazier M."/>
            <person name="Venter J.C."/>
        </authorList>
    </citation>
    <scope>NUCLEOTIDE SEQUENCE [LARGE SCALE GENOMIC DNA]</scope>
    <source>
        <strain evidence="2 3">SIR-1</strain>
    </source>
</reference>
<protein>
    <submittedName>
        <fullName evidence="2">Uncharacterized protein</fullName>
    </submittedName>
</protein>
<accession>A6GAB3</accession>
<organism evidence="2 3">
    <name type="scientific">Plesiocystis pacifica SIR-1</name>
    <dbReference type="NCBI Taxonomy" id="391625"/>
    <lineage>
        <taxon>Bacteria</taxon>
        <taxon>Pseudomonadati</taxon>
        <taxon>Myxococcota</taxon>
        <taxon>Polyangia</taxon>
        <taxon>Nannocystales</taxon>
        <taxon>Nannocystaceae</taxon>
        <taxon>Plesiocystis</taxon>
    </lineage>
</organism>
<keyword evidence="3" id="KW-1185">Reference proteome</keyword>
<gene>
    <name evidence="2" type="ORF">PPSIR1_26738</name>
</gene>
<feature type="compositionally biased region" description="Basic and acidic residues" evidence="1">
    <location>
        <begin position="494"/>
        <end position="504"/>
    </location>
</feature>
<sequence>MLLLLVLSCTGSLSHERPLIAPGTSPALERSRLGDEQRESLRYVFYEHTPAPPKPTAGEIAALEHDLEHAPPVEIEELRRLFGQDLELLAYATRDTDRDGVLDYRISEYHGKFFEGDVDLDGDGVRNVYDAAPYDPERGGVDQDGDGVPEEGSFADRDGDGIPDHLDWSKPKSPELAAVQTGLFRDFEVMLVERNARFTPGMVYAIDDALRLVFGEPMPTLRTIAIEEQLLLVDDHGDNGFMLGQTQTLSVYASSLRGADDLAILGLMVHELGHAWQLALDFDEDRLRAENKKMHFPHGEFTTQLERHGWRVDRQSIGEGYHHALYWPHFYATAPRYLYKGSSSHEWAEFFDHAHHEHGHDFLDSTDMVSKGMVGPYAMTSPWEWHADYLMASVYNRMDRRLIELGGGAAEPTSAVLRRRMLRAVQSQWSRYDYRNSVGTSIERELGESFELTEAELDQLVERYVIPLADLPMLSEMLEREAQVFKSQPPTLSKLREAVEERGPEALTEAVDPDEESPTPTSPQA</sequence>
<evidence type="ECO:0000313" key="3">
    <source>
        <dbReference type="Proteomes" id="UP000005801"/>
    </source>
</evidence>
<dbReference type="AlphaFoldDB" id="A6GAB3"/>
<name>A6GAB3_9BACT</name>
<dbReference type="SUPFAM" id="SSF103647">
    <property type="entry name" value="TSP type-3 repeat"/>
    <property type="match status" value="1"/>
</dbReference>
<dbReference type="EMBL" id="ABCS01000050">
    <property type="protein sequence ID" value="EDM77215.1"/>
    <property type="molecule type" value="Genomic_DNA"/>
</dbReference>
<evidence type="ECO:0000313" key="2">
    <source>
        <dbReference type="EMBL" id="EDM77215.1"/>
    </source>
</evidence>
<feature type="region of interest" description="Disordered" evidence="1">
    <location>
        <begin position="485"/>
        <end position="525"/>
    </location>
</feature>
<dbReference type="GO" id="GO:0005509">
    <property type="term" value="F:calcium ion binding"/>
    <property type="evidence" value="ECO:0007669"/>
    <property type="project" value="InterPro"/>
</dbReference>
<evidence type="ECO:0000256" key="1">
    <source>
        <dbReference type="SAM" id="MobiDB-lite"/>
    </source>
</evidence>
<dbReference type="Proteomes" id="UP000005801">
    <property type="component" value="Unassembled WGS sequence"/>
</dbReference>
<dbReference type="Gene3D" id="4.10.1080.10">
    <property type="entry name" value="TSP type-3 repeat"/>
    <property type="match status" value="1"/>
</dbReference>